<sequence>MDKKNTHSLDDVARHAADGHYVVQSVPSVNPERDREISRAIARMKAQSDNHVKTHQ</sequence>
<reference evidence="1 2" key="1">
    <citation type="submission" date="2020-02" db="EMBL/GenBank/DDBJ databases">
        <title>Paenibacillus sp. nov., isolated from rhizosphere soil of tomato.</title>
        <authorList>
            <person name="Weon H.-Y."/>
            <person name="Lee S.A."/>
        </authorList>
    </citation>
    <scope>NUCLEOTIDE SEQUENCE [LARGE SCALE GENOMIC DNA]</scope>
    <source>
        <strain evidence="1 2">14171R-81</strain>
    </source>
</reference>
<organism evidence="1 2">
    <name type="scientific">Paenibacillus rhizovicinus</name>
    <dbReference type="NCBI Taxonomy" id="2704463"/>
    <lineage>
        <taxon>Bacteria</taxon>
        <taxon>Bacillati</taxon>
        <taxon>Bacillota</taxon>
        <taxon>Bacilli</taxon>
        <taxon>Bacillales</taxon>
        <taxon>Paenibacillaceae</taxon>
        <taxon>Paenibacillus</taxon>
    </lineage>
</organism>
<dbReference type="AlphaFoldDB" id="A0A6C0P8C1"/>
<gene>
    <name evidence="1" type="ORF">GZH47_25870</name>
</gene>
<proteinExistence type="predicted"/>
<dbReference type="EMBL" id="CP048286">
    <property type="protein sequence ID" value="QHW33883.1"/>
    <property type="molecule type" value="Genomic_DNA"/>
</dbReference>
<dbReference type="KEGG" id="prz:GZH47_25870"/>
<dbReference type="RefSeq" id="WP_162643880.1">
    <property type="nucleotide sequence ID" value="NZ_CP048286.1"/>
</dbReference>
<evidence type="ECO:0000313" key="2">
    <source>
        <dbReference type="Proteomes" id="UP000479114"/>
    </source>
</evidence>
<dbReference type="Proteomes" id="UP000479114">
    <property type="component" value="Chromosome"/>
</dbReference>
<name>A0A6C0P8C1_9BACL</name>
<accession>A0A6C0P8C1</accession>
<evidence type="ECO:0000313" key="1">
    <source>
        <dbReference type="EMBL" id="QHW33883.1"/>
    </source>
</evidence>
<keyword evidence="2" id="KW-1185">Reference proteome</keyword>
<protein>
    <submittedName>
        <fullName evidence="1">Uncharacterized protein</fullName>
    </submittedName>
</protein>